<comment type="caution">
    <text evidence="7">The sequence shown here is derived from an EMBL/GenBank/DDBJ whole genome shotgun (WGS) entry which is preliminary data.</text>
</comment>
<evidence type="ECO:0000256" key="1">
    <source>
        <dbReference type="ARBA" id="ARBA00022729"/>
    </source>
</evidence>
<evidence type="ECO:0000256" key="2">
    <source>
        <dbReference type="ARBA" id="ARBA00022737"/>
    </source>
</evidence>
<evidence type="ECO:0000256" key="5">
    <source>
        <dbReference type="SAM" id="Phobius"/>
    </source>
</evidence>
<evidence type="ECO:0000313" key="8">
    <source>
        <dbReference type="Proteomes" id="UP000033860"/>
    </source>
</evidence>
<accession>A0A0G1RWI3</accession>
<dbReference type="SUPFAM" id="SSF49452">
    <property type="entry name" value="Starch-binding domain-like"/>
    <property type="match status" value="1"/>
</dbReference>
<dbReference type="PROSITE" id="PS51470">
    <property type="entry name" value="FG_GAP"/>
    <property type="match status" value="2"/>
</dbReference>
<dbReference type="GO" id="GO:0016787">
    <property type="term" value="F:hydrolase activity"/>
    <property type="evidence" value="ECO:0007669"/>
    <property type="project" value="UniProtKB-KW"/>
</dbReference>
<dbReference type="AlphaFoldDB" id="A0A0G1RWI3"/>
<dbReference type="InterPro" id="IPR013517">
    <property type="entry name" value="FG-GAP"/>
</dbReference>
<evidence type="ECO:0008006" key="9">
    <source>
        <dbReference type="Google" id="ProtNLM"/>
    </source>
</evidence>
<dbReference type="EMBL" id="LCNT01000002">
    <property type="protein sequence ID" value="KKU61659.1"/>
    <property type="molecule type" value="Genomic_DNA"/>
</dbReference>
<sequence>MISNKFFYWLIFSLLFLLLPQTALALGMTELGVVTTSDTVNNSYFGSNNVMAADLNGDGYQDLIATAPQAASGKGKIYIFYGGATFDDTVDLTITNSGTGSMGDNLIQVNNYKATDIDGDGADDLIIGSASNDDGALNAGEVYIIFGSSSLASSIDAATEADITITNTTANDLFGSTITTGDFNADGNQDIAFAAQGASSSAGDVRVFYGDGDQTFDTTADVTLAVAGSDKLGQDLLVSGDVNGDGADDILVGEDYSDQATIHIFYGGSSMNGDVDITITGETTTENFTRSSGETGDINQDGKADFCLGAYLNDTSATNAGRVYCFLGSSSLSATYDATDADIIFSGAAANDNFGRELAMHDVNSDGNTDLIVGAYQIDGSDEGQFHIFLSDGTTIDTTADLTFTSADLATPTTNQNLGHVVWFGDMDNDGWQEVFVSSIYGGNGTGVAGQVYAFEITHGSPAITLIDTTITEDTTPQLTGTVSDGVAVSGVQWSTSSTTTGTWNSCSATDGSFDGSPEGFSCDLSSLSAGAHTIYVRSFDSGDAYAAASLYASDGFTVAAIFEPISPSGFTNDTKPTLSFKASADSSAISSYSVALDPDKHQRYSVGGLPAAGTSATNYTFRDDTSVKVDIVNLAEELSDQFKVFFKGLNQKALSEGKHSWQVTATGVSSDTRTKAADVLVDLTAPSLAELAVNGTLVNASGQKVVLSSHNLTLSGNLVDAYRGSSVTNSDGTTDTFDKVASGPDQLIFKLKLQDASGNFVDYLEKELKLTGFTDSENLKSTRFDFGLDQSLPTGYYQAELTAYDKGNNSSTTSFYLSVNQAVGGIFAPNQMKTQIIDEEAVPAETEEEKQAVKEAGYNVNIKVVDSDKNPVAGAQVTLYSEPKQSQTNQDGIATFTGVEPGEHRVEIAYQNFKGEEKIDLEGEVKEFNITVAVKPQNPFFSPAVMTVIVLLAAGLLYFIYRDRWAKAKS</sequence>
<dbReference type="SUPFAM" id="SSF69318">
    <property type="entry name" value="Integrin alpha N-terminal domain"/>
    <property type="match status" value="3"/>
</dbReference>
<evidence type="ECO:0000256" key="4">
    <source>
        <dbReference type="ARBA" id="ARBA00023180"/>
    </source>
</evidence>
<dbReference type="Gene3D" id="2.130.10.130">
    <property type="entry name" value="Integrin alpha, N-terminal"/>
    <property type="match status" value="4"/>
</dbReference>
<feature type="signal peptide" evidence="6">
    <location>
        <begin position="1"/>
        <end position="25"/>
    </location>
</feature>
<keyword evidence="1 6" id="KW-0732">Signal</keyword>
<dbReference type="InterPro" id="IPR013784">
    <property type="entry name" value="Carb-bd-like_fold"/>
</dbReference>
<evidence type="ECO:0000256" key="3">
    <source>
        <dbReference type="ARBA" id="ARBA00022801"/>
    </source>
</evidence>
<gene>
    <name evidence="7" type="ORF">UX85_C0002G0039</name>
</gene>
<dbReference type="Proteomes" id="UP000033860">
    <property type="component" value="Unassembled WGS sequence"/>
</dbReference>
<protein>
    <recommendedName>
        <fullName evidence="9">FG-GAP repeat protein</fullName>
    </recommendedName>
</protein>
<keyword evidence="5" id="KW-1133">Transmembrane helix</keyword>
<dbReference type="InterPro" id="IPR013783">
    <property type="entry name" value="Ig-like_fold"/>
</dbReference>
<dbReference type="PANTHER" id="PTHR23221:SF7">
    <property type="entry name" value="PHOSPHATIDYLINOSITOL-GLYCAN-SPECIFIC PHOSPHOLIPASE D"/>
    <property type="match status" value="1"/>
</dbReference>
<keyword evidence="5" id="KW-0472">Membrane</keyword>
<feature type="transmembrane region" description="Helical" evidence="5">
    <location>
        <begin position="941"/>
        <end position="962"/>
    </location>
</feature>
<dbReference type="Pfam" id="PF01839">
    <property type="entry name" value="FG-GAP"/>
    <property type="match status" value="2"/>
</dbReference>
<dbReference type="PANTHER" id="PTHR23221">
    <property type="entry name" value="GLYCOSYLPHOSPHATIDYLINOSITOL PHOSPHOLIPASE D"/>
    <property type="match status" value="1"/>
</dbReference>
<feature type="chain" id="PRO_5002539576" description="FG-GAP repeat protein" evidence="6">
    <location>
        <begin position="26"/>
        <end position="971"/>
    </location>
</feature>
<dbReference type="SMART" id="SM00191">
    <property type="entry name" value="Int_alpha"/>
    <property type="match status" value="6"/>
</dbReference>
<dbReference type="Pfam" id="PF13620">
    <property type="entry name" value="CarboxypepD_reg"/>
    <property type="match status" value="1"/>
</dbReference>
<dbReference type="Gene3D" id="2.60.40.10">
    <property type="entry name" value="Immunoglobulins"/>
    <property type="match status" value="1"/>
</dbReference>
<reference evidence="7 8" key="1">
    <citation type="journal article" date="2015" name="Nature">
        <title>rRNA introns, odd ribosomes, and small enigmatic genomes across a large radiation of phyla.</title>
        <authorList>
            <person name="Brown C.T."/>
            <person name="Hug L.A."/>
            <person name="Thomas B.C."/>
            <person name="Sharon I."/>
            <person name="Castelle C.J."/>
            <person name="Singh A."/>
            <person name="Wilkins M.J."/>
            <person name="Williams K.H."/>
            <person name="Banfield J.F."/>
        </authorList>
    </citation>
    <scope>NUCLEOTIDE SEQUENCE [LARGE SCALE GENOMIC DNA]</scope>
</reference>
<keyword evidence="2" id="KW-0677">Repeat</keyword>
<name>A0A0G1RWI3_9BACT</name>
<dbReference type="GO" id="GO:0030246">
    <property type="term" value="F:carbohydrate binding"/>
    <property type="evidence" value="ECO:0007669"/>
    <property type="project" value="InterPro"/>
</dbReference>
<organism evidence="7 8">
    <name type="scientific">Candidatus Beckwithbacteria bacterium GW2011_GWB1_47_15</name>
    <dbReference type="NCBI Taxonomy" id="1618371"/>
    <lineage>
        <taxon>Bacteria</taxon>
        <taxon>Candidatus Beckwithiibacteriota</taxon>
    </lineage>
</organism>
<evidence type="ECO:0000256" key="6">
    <source>
        <dbReference type="SAM" id="SignalP"/>
    </source>
</evidence>
<proteinExistence type="predicted"/>
<dbReference type="Pfam" id="PF13517">
    <property type="entry name" value="FG-GAP_3"/>
    <property type="match status" value="1"/>
</dbReference>
<keyword evidence="3" id="KW-0378">Hydrolase</keyword>
<dbReference type="InterPro" id="IPR013519">
    <property type="entry name" value="Int_alpha_beta-p"/>
</dbReference>
<dbReference type="InterPro" id="IPR028994">
    <property type="entry name" value="Integrin_alpha_N"/>
</dbReference>
<keyword evidence="5" id="KW-0812">Transmembrane</keyword>
<keyword evidence="4" id="KW-0325">Glycoprotein</keyword>
<evidence type="ECO:0000313" key="7">
    <source>
        <dbReference type="EMBL" id="KKU61659.1"/>
    </source>
</evidence>